<dbReference type="Proteomes" id="UP000544052">
    <property type="component" value="Unassembled WGS sequence"/>
</dbReference>
<dbReference type="PANTHER" id="PTHR43166:SF36">
    <property type="entry name" value="METHIONINE IMPORT ATP-BINDING PROTEIN METN 2"/>
    <property type="match status" value="1"/>
</dbReference>
<dbReference type="RefSeq" id="WP_182580625.1">
    <property type="nucleotide sequence ID" value="NZ_JACIUY010000045.1"/>
</dbReference>
<dbReference type="GO" id="GO:0006865">
    <property type="term" value="P:amino acid transport"/>
    <property type="evidence" value="ECO:0007669"/>
    <property type="project" value="UniProtKB-KW"/>
</dbReference>
<dbReference type="InterPro" id="IPR050086">
    <property type="entry name" value="MetN_ABC_transporter-like"/>
</dbReference>
<dbReference type="PROSITE" id="PS50893">
    <property type="entry name" value="ABC_TRANSPORTER_2"/>
    <property type="match status" value="1"/>
</dbReference>
<dbReference type="InterPro" id="IPR041701">
    <property type="entry name" value="MetN_ABC"/>
</dbReference>
<evidence type="ECO:0000256" key="6">
    <source>
        <dbReference type="ARBA" id="ARBA00022967"/>
    </source>
</evidence>
<comment type="catalytic activity">
    <reaction evidence="9">
        <text>ATP + H2O = ADP + phosphate + H(+)</text>
        <dbReference type="Rhea" id="RHEA:13065"/>
        <dbReference type="ChEBI" id="CHEBI:15377"/>
        <dbReference type="ChEBI" id="CHEBI:15378"/>
        <dbReference type="ChEBI" id="CHEBI:30616"/>
        <dbReference type="ChEBI" id="CHEBI:43474"/>
        <dbReference type="ChEBI" id="CHEBI:456216"/>
    </reaction>
</comment>
<comment type="function">
    <text evidence="10">Part of the ABC transporter FtsEX involved in cellular division. Has ATPase activity. Essential for cell division and viability.</text>
</comment>
<feature type="domain" description="ABC transporter" evidence="11">
    <location>
        <begin position="2"/>
        <end position="242"/>
    </location>
</feature>
<dbReference type="GO" id="GO:0016887">
    <property type="term" value="F:ATP hydrolysis activity"/>
    <property type="evidence" value="ECO:0007669"/>
    <property type="project" value="InterPro"/>
</dbReference>
<evidence type="ECO:0000313" key="15">
    <source>
        <dbReference type="Proteomes" id="UP000544052"/>
    </source>
</evidence>
<dbReference type="PROSITE" id="PS00211">
    <property type="entry name" value="ABC_TRANSPORTER_1"/>
    <property type="match status" value="1"/>
</dbReference>
<evidence type="ECO:0000256" key="10">
    <source>
        <dbReference type="ARBA" id="ARBA00055994"/>
    </source>
</evidence>
<keyword evidence="6" id="KW-1278">Translocase</keyword>
<protein>
    <submittedName>
        <fullName evidence="13">Methionine ABC transporter ATP-binding protein</fullName>
    </submittedName>
</protein>
<dbReference type="InterPro" id="IPR027417">
    <property type="entry name" value="P-loop_NTPase"/>
</dbReference>
<proteinExistence type="inferred from homology"/>
<reference evidence="14 15" key="1">
    <citation type="submission" date="2020-07" db="EMBL/GenBank/DDBJ databases">
        <title>Description of Limosilactobacillus balticus sp. nov., Limosilactobacillus agrestis sp. nov., Limosilactobacillus albertensis sp. nov., Limosilactobacillus rudii sp. nov., Limosilactobacillus fastidiosus sp. nov., five novel Limosilactobacillus species isolated from the vertebrate gastrointestinal tract, and proposal of 6 subspecies of Limosilactobacillus reuteri adapted to the gastrointestinal tract of specific vertebrate hosts.</title>
        <authorList>
            <person name="Li F."/>
            <person name="Cheng C."/>
            <person name="Zheng J."/>
            <person name="Quevedo R.M."/>
            <person name="Li J."/>
            <person name="Roos S."/>
            <person name="Gaenzle M.G."/>
            <person name="Walter J."/>
        </authorList>
    </citation>
    <scope>NUCLEOTIDE SEQUENCE [LARGE SCALE GENOMIC DNA]</scope>
    <source>
        <strain evidence="13 14">WF-MA3-C</strain>
        <strain evidence="12 15">WF-MO7-1</strain>
    </source>
</reference>
<evidence type="ECO:0000256" key="3">
    <source>
        <dbReference type="ARBA" id="ARBA00022475"/>
    </source>
</evidence>
<evidence type="ECO:0000259" key="11">
    <source>
        <dbReference type="PROSITE" id="PS50893"/>
    </source>
</evidence>
<evidence type="ECO:0000256" key="4">
    <source>
        <dbReference type="ARBA" id="ARBA00022741"/>
    </source>
</evidence>
<dbReference type="AlphaFoldDB" id="A0A7W3YC81"/>
<evidence type="ECO:0000313" key="14">
    <source>
        <dbReference type="Proteomes" id="UP000518255"/>
    </source>
</evidence>
<dbReference type="Pfam" id="PF00005">
    <property type="entry name" value="ABC_tran"/>
    <property type="match status" value="1"/>
</dbReference>
<evidence type="ECO:0000313" key="12">
    <source>
        <dbReference type="EMBL" id="MBB1063035.1"/>
    </source>
</evidence>
<gene>
    <name evidence="13" type="ORF">H5R63_02730</name>
    <name evidence="12" type="ORF">H5R64_04455</name>
</gene>
<dbReference type="SUPFAM" id="SSF55021">
    <property type="entry name" value="ACT-like"/>
    <property type="match status" value="1"/>
</dbReference>
<dbReference type="Pfam" id="PF09383">
    <property type="entry name" value="NIL"/>
    <property type="match status" value="1"/>
</dbReference>
<evidence type="ECO:0000256" key="5">
    <source>
        <dbReference type="ARBA" id="ARBA00022840"/>
    </source>
</evidence>
<dbReference type="GO" id="GO:0005524">
    <property type="term" value="F:ATP binding"/>
    <property type="evidence" value="ECO:0007669"/>
    <property type="project" value="UniProtKB-KW"/>
</dbReference>
<dbReference type="Gene3D" id="3.40.50.300">
    <property type="entry name" value="P-loop containing nucleotide triphosphate hydrolases"/>
    <property type="match status" value="1"/>
</dbReference>
<evidence type="ECO:0000256" key="9">
    <source>
        <dbReference type="ARBA" id="ARBA00049360"/>
    </source>
</evidence>
<evidence type="ECO:0000256" key="2">
    <source>
        <dbReference type="ARBA" id="ARBA00022448"/>
    </source>
</evidence>
<dbReference type="FunFam" id="3.40.50.300:FF:000056">
    <property type="entry name" value="Cell division ATP-binding protein FtsE"/>
    <property type="match status" value="1"/>
</dbReference>
<comment type="caution">
    <text evidence="13">The sequence shown here is derived from an EMBL/GenBank/DDBJ whole genome shotgun (WGS) entry which is preliminary data.</text>
</comment>
<dbReference type="SMART" id="SM00930">
    <property type="entry name" value="NIL"/>
    <property type="match status" value="1"/>
</dbReference>
<dbReference type="CDD" id="cd03258">
    <property type="entry name" value="ABC_MetN_methionine_transporter"/>
    <property type="match status" value="1"/>
</dbReference>
<dbReference type="EMBL" id="JACIUZ010000031">
    <property type="protein sequence ID" value="MBB1063035.1"/>
    <property type="molecule type" value="Genomic_DNA"/>
</dbReference>
<dbReference type="InterPro" id="IPR017871">
    <property type="entry name" value="ABC_transporter-like_CS"/>
</dbReference>
<comment type="similarity">
    <text evidence="1">Belongs to the ABC transporter superfamily.</text>
</comment>
<keyword evidence="8" id="KW-0472">Membrane</keyword>
<dbReference type="InterPro" id="IPR003439">
    <property type="entry name" value="ABC_transporter-like_ATP-bd"/>
</dbReference>
<dbReference type="GO" id="GO:0005886">
    <property type="term" value="C:plasma membrane"/>
    <property type="evidence" value="ECO:0007669"/>
    <property type="project" value="UniProtKB-ARBA"/>
</dbReference>
<keyword evidence="4" id="KW-0547">Nucleotide-binding</keyword>
<evidence type="ECO:0000256" key="7">
    <source>
        <dbReference type="ARBA" id="ARBA00022970"/>
    </source>
</evidence>
<evidence type="ECO:0000256" key="8">
    <source>
        <dbReference type="ARBA" id="ARBA00023136"/>
    </source>
</evidence>
<dbReference type="PANTHER" id="PTHR43166">
    <property type="entry name" value="AMINO ACID IMPORT ATP-BINDING PROTEIN"/>
    <property type="match status" value="1"/>
</dbReference>
<keyword evidence="7" id="KW-0029">Amino-acid transport</keyword>
<dbReference type="InterPro" id="IPR045865">
    <property type="entry name" value="ACT-like_dom_sf"/>
</dbReference>
<keyword evidence="15" id="KW-1185">Reference proteome</keyword>
<evidence type="ECO:0000256" key="1">
    <source>
        <dbReference type="ARBA" id="ARBA00005417"/>
    </source>
</evidence>
<organism evidence="13 14">
    <name type="scientific">Limosilactobacillus fastidiosus</name>
    <dbReference type="NCBI Taxonomy" id="2759855"/>
    <lineage>
        <taxon>Bacteria</taxon>
        <taxon>Bacillati</taxon>
        <taxon>Bacillota</taxon>
        <taxon>Bacilli</taxon>
        <taxon>Lactobacillales</taxon>
        <taxon>Lactobacillaceae</taxon>
        <taxon>Limosilactobacillus</taxon>
    </lineage>
</organism>
<dbReference type="SUPFAM" id="SSF52540">
    <property type="entry name" value="P-loop containing nucleoside triphosphate hydrolases"/>
    <property type="match status" value="1"/>
</dbReference>
<evidence type="ECO:0000313" key="13">
    <source>
        <dbReference type="EMBL" id="MBB1085712.1"/>
    </source>
</evidence>
<dbReference type="EMBL" id="JACIUY010000045">
    <property type="protein sequence ID" value="MBB1085712.1"/>
    <property type="molecule type" value="Genomic_DNA"/>
</dbReference>
<keyword evidence="3" id="KW-1003">Cell membrane</keyword>
<keyword evidence="2" id="KW-0813">Transport</keyword>
<sequence>MIRFKDVSKTYDSKEGPVKAIKDVNLTIPDGKIYGIIGYSGAGKSTLIRMINGLETPTTGSVTVNGKEISQLKGESLRNARLKIGMIFQHFDLLWSRTVLENVEFPLELSKEGSKEERRQKAEELIKLVGLQGKEKAYPSELSGGQKQRVGIARALANDPQILLSDEATSALDPKTTDEVLDLLVDINRRLGLTIVVITHEMHVIRKICDHVAVLDAGTIVEEGPVLDVFKHPQQAITKRFVNQETSTGSADDTQAVVEQLLESHPDGVIVKLTFHGDQAKLPIVSEMLRQFPETNMSIIEGNIHQTQEGAIGSLYIQLTVDSDKQEQIKGALEYLKTMRVETEVISREQ</sequence>
<dbReference type="InterPro" id="IPR018449">
    <property type="entry name" value="NIL_domain"/>
</dbReference>
<dbReference type="Gene3D" id="3.30.70.260">
    <property type="match status" value="1"/>
</dbReference>
<name>A0A7W3YC81_9LACO</name>
<dbReference type="InterPro" id="IPR003593">
    <property type="entry name" value="AAA+_ATPase"/>
</dbReference>
<dbReference type="SMART" id="SM00382">
    <property type="entry name" value="AAA"/>
    <property type="match status" value="1"/>
</dbReference>
<dbReference type="Proteomes" id="UP000518255">
    <property type="component" value="Unassembled WGS sequence"/>
</dbReference>
<keyword evidence="5 13" id="KW-0067">ATP-binding</keyword>
<accession>A0A7W3YC81</accession>